<organism evidence="7">
    <name type="scientific">marine sediment metagenome</name>
    <dbReference type="NCBI Taxonomy" id="412755"/>
    <lineage>
        <taxon>unclassified sequences</taxon>
        <taxon>metagenomes</taxon>
        <taxon>ecological metagenomes</taxon>
    </lineage>
</organism>
<comment type="caution">
    <text evidence="7">The sequence shown here is derived from an EMBL/GenBank/DDBJ whole genome shotgun (WGS) entry which is preliminary data.</text>
</comment>
<evidence type="ECO:0000256" key="1">
    <source>
        <dbReference type="ARBA" id="ARBA00004651"/>
    </source>
</evidence>
<sequence length="123" mass="13918">MERLVRAEPINHLIKMQLVVLVITSLIILCIQDISMFVAYLYGSAIGIIISFLQRWHLFAAAKNAKADAGKNLGRAYRCIVERWFVTIIMFAIGFLIFLSDEMMLAGFIAMQGVVLFGNYKRA</sequence>
<evidence type="ECO:0000256" key="3">
    <source>
        <dbReference type="ARBA" id="ARBA00022692"/>
    </source>
</evidence>
<dbReference type="EMBL" id="LAZR01001705">
    <property type="protein sequence ID" value="KKN40444.1"/>
    <property type="molecule type" value="Genomic_DNA"/>
</dbReference>
<name>A0A0F9QD20_9ZZZZ</name>
<dbReference type="GO" id="GO:0005886">
    <property type="term" value="C:plasma membrane"/>
    <property type="evidence" value="ECO:0007669"/>
    <property type="project" value="UniProtKB-SubCell"/>
</dbReference>
<keyword evidence="3 6" id="KW-0812">Transmembrane</keyword>
<evidence type="ECO:0000256" key="2">
    <source>
        <dbReference type="ARBA" id="ARBA00022475"/>
    </source>
</evidence>
<feature type="transmembrane region" description="Helical" evidence="6">
    <location>
        <begin position="80"/>
        <end position="98"/>
    </location>
</feature>
<comment type="subcellular location">
    <subcellularLocation>
        <location evidence="1">Cell membrane</location>
        <topology evidence="1">Multi-pass membrane protein</topology>
    </subcellularLocation>
</comment>
<evidence type="ECO:0000256" key="5">
    <source>
        <dbReference type="ARBA" id="ARBA00023136"/>
    </source>
</evidence>
<dbReference type="InterPro" id="IPR005598">
    <property type="entry name" value="ATP_synth_I"/>
</dbReference>
<feature type="transmembrane region" description="Helical" evidence="6">
    <location>
        <begin position="37"/>
        <end position="59"/>
    </location>
</feature>
<protein>
    <recommendedName>
        <fullName evidence="8">ATP synthase subunit I</fullName>
    </recommendedName>
</protein>
<keyword evidence="2" id="KW-1003">Cell membrane</keyword>
<keyword evidence="5 6" id="KW-0472">Membrane</keyword>
<gene>
    <name evidence="7" type="ORF">LCGC14_0733390</name>
</gene>
<evidence type="ECO:0000256" key="6">
    <source>
        <dbReference type="SAM" id="Phobius"/>
    </source>
</evidence>
<dbReference type="AlphaFoldDB" id="A0A0F9QD20"/>
<evidence type="ECO:0008006" key="8">
    <source>
        <dbReference type="Google" id="ProtNLM"/>
    </source>
</evidence>
<keyword evidence="4 6" id="KW-1133">Transmembrane helix</keyword>
<accession>A0A0F9QD20</accession>
<dbReference type="Pfam" id="PF03899">
    <property type="entry name" value="ATP-synt_I"/>
    <property type="match status" value="1"/>
</dbReference>
<reference evidence="7" key="1">
    <citation type="journal article" date="2015" name="Nature">
        <title>Complex archaea that bridge the gap between prokaryotes and eukaryotes.</title>
        <authorList>
            <person name="Spang A."/>
            <person name="Saw J.H."/>
            <person name="Jorgensen S.L."/>
            <person name="Zaremba-Niedzwiedzka K."/>
            <person name="Martijn J."/>
            <person name="Lind A.E."/>
            <person name="van Eijk R."/>
            <person name="Schleper C."/>
            <person name="Guy L."/>
            <person name="Ettema T.J."/>
        </authorList>
    </citation>
    <scope>NUCLEOTIDE SEQUENCE</scope>
</reference>
<proteinExistence type="predicted"/>
<feature type="transmembrane region" description="Helical" evidence="6">
    <location>
        <begin position="104"/>
        <end position="120"/>
    </location>
</feature>
<feature type="transmembrane region" description="Helical" evidence="6">
    <location>
        <begin position="12"/>
        <end position="31"/>
    </location>
</feature>
<evidence type="ECO:0000313" key="7">
    <source>
        <dbReference type="EMBL" id="KKN40444.1"/>
    </source>
</evidence>
<evidence type="ECO:0000256" key="4">
    <source>
        <dbReference type="ARBA" id="ARBA00022989"/>
    </source>
</evidence>